<sequence length="102" mass="11249">MADWLPSSSSGPIRPDVASDVRVEKCREKGDEGKGCWKVIFKNSNGLFPTRTSHEFWRCISFPRGGSSGVHGKAAQAASGDPSFPKRKRTRPREKMSGRIAE</sequence>
<gene>
    <name evidence="1" type="ORF">F5144DRAFT_545469</name>
</gene>
<name>A0ACB7PK36_9PEZI</name>
<keyword evidence="2" id="KW-1185">Reference proteome</keyword>
<dbReference type="Proteomes" id="UP000724584">
    <property type="component" value="Unassembled WGS sequence"/>
</dbReference>
<evidence type="ECO:0000313" key="2">
    <source>
        <dbReference type="Proteomes" id="UP000724584"/>
    </source>
</evidence>
<comment type="caution">
    <text evidence="1">The sequence shown here is derived from an EMBL/GenBank/DDBJ whole genome shotgun (WGS) entry which is preliminary data.</text>
</comment>
<evidence type="ECO:0000313" key="1">
    <source>
        <dbReference type="EMBL" id="KAH6641418.1"/>
    </source>
</evidence>
<organism evidence="1 2">
    <name type="scientific">Chaetomium tenue</name>
    <dbReference type="NCBI Taxonomy" id="1854479"/>
    <lineage>
        <taxon>Eukaryota</taxon>
        <taxon>Fungi</taxon>
        <taxon>Dikarya</taxon>
        <taxon>Ascomycota</taxon>
        <taxon>Pezizomycotina</taxon>
        <taxon>Sordariomycetes</taxon>
        <taxon>Sordariomycetidae</taxon>
        <taxon>Sordariales</taxon>
        <taxon>Chaetomiaceae</taxon>
        <taxon>Chaetomium</taxon>
    </lineage>
</organism>
<proteinExistence type="predicted"/>
<reference evidence="1 2" key="1">
    <citation type="journal article" date="2021" name="Nat. Commun.">
        <title>Genetic determinants of endophytism in the Arabidopsis root mycobiome.</title>
        <authorList>
            <person name="Mesny F."/>
            <person name="Miyauchi S."/>
            <person name="Thiergart T."/>
            <person name="Pickel B."/>
            <person name="Atanasova L."/>
            <person name="Karlsson M."/>
            <person name="Huettel B."/>
            <person name="Barry K.W."/>
            <person name="Haridas S."/>
            <person name="Chen C."/>
            <person name="Bauer D."/>
            <person name="Andreopoulos W."/>
            <person name="Pangilinan J."/>
            <person name="LaButti K."/>
            <person name="Riley R."/>
            <person name="Lipzen A."/>
            <person name="Clum A."/>
            <person name="Drula E."/>
            <person name="Henrissat B."/>
            <person name="Kohler A."/>
            <person name="Grigoriev I.V."/>
            <person name="Martin F.M."/>
            <person name="Hacquard S."/>
        </authorList>
    </citation>
    <scope>NUCLEOTIDE SEQUENCE [LARGE SCALE GENOMIC DNA]</scope>
    <source>
        <strain evidence="1 2">MPI-SDFR-AT-0079</strain>
    </source>
</reference>
<accession>A0ACB7PK36</accession>
<dbReference type="EMBL" id="JAGIZQ010000002">
    <property type="protein sequence ID" value="KAH6641418.1"/>
    <property type="molecule type" value="Genomic_DNA"/>
</dbReference>
<protein>
    <submittedName>
        <fullName evidence="1">Uncharacterized protein</fullName>
    </submittedName>
</protein>